<sequence length="318" mass="33648">MTAQTVSRDPIATVSGAVHAYGGRPVLRGVDLGLRPGEIYALLGPNGAGKTTLVRVLCGRIRPDGGAARLNGRDPARIPAARAGLGLVPQEIALYPNLTVAENVETFAVLADVPRAGLASAVARALDLTRTADRARVPVKHLSGGYQRRANIAAAIVHQPSLLILDEPTVGVDLDAREALDAVIRGLRDLGVAVLMTTHDLDQAAALADRVGFLREGELVLEGRPKALVAEAFGERMEIQVHLAEEVDAAAQDRLVAEGLERTARPTVWTRLEVDGYAAAGRLDQRLREAGLAPREIRVRAPSLAQLFSRVAGRASAA</sequence>
<dbReference type="InterPro" id="IPR003593">
    <property type="entry name" value="AAA+_ATPase"/>
</dbReference>
<evidence type="ECO:0000256" key="1">
    <source>
        <dbReference type="ARBA" id="ARBA00005417"/>
    </source>
</evidence>
<keyword evidence="8" id="KW-1185">Reference proteome</keyword>
<dbReference type="Proteomes" id="UP001262754">
    <property type="component" value="Unassembled WGS sequence"/>
</dbReference>
<evidence type="ECO:0000256" key="4">
    <source>
        <dbReference type="ARBA" id="ARBA00022741"/>
    </source>
</evidence>
<dbReference type="PANTHER" id="PTHR42711">
    <property type="entry name" value="ABC TRANSPORTER ATP-BINDING PROTEIN"/>
    <property type="match status" value="1"/>
</dbReference>
<dbReference type="EMBL" id="JAVDRL010000021">
    <property type="protein sequence ID" value="MDR6534195.1"/>
    <property type="molecule type" value="Genomic_DNA"/>
</dbReference>
<keyword evidence="3" id="KW-0536">Nodulation</keyword>
<feature type="domain" description="ABC transporter" evidence="6">
    <location>
        <begin position="6"/>
        <end position="241"/>
    </location>
</feature>
<proteinExistence type="inferred from homology"/>
<name>A0ABU1N814_9CAUL</name>
<dbReference type="SMART" id="SM00382">
    <property type="entry name" value="AAA"/>
    <property type="match status" value="1"/>
</dbReference>
<comment type="similarity">
    <text evidence="1">Belongs to the ABC transporter superfamily.</text>
</comment>
<dbReference type="CDD" id="cd03230">
    <property type="entry name" value="ABC_DR_subfamily_A"/>
    <property type="match status" value="1"/>
</dbReference>
<keyword evidence="2" id="KW-0813">Transport</keyword>
<comment type="caution">
    <text evidence="7">The sequence shown here is derived from an EMBL/GenBank/DDBJ whole genome shotgun (WGS) entry which is preliminary data.</text>
</comment>
<organism evidence="7 8">
    <name type="scientific">Caulobacter rhizosphaerae</name>
    <dbReference type="NCBI Taxonomy" id="2010972"/>
    <lineage>
        <taxon>Bacteria</taxon>
        <taxon>Pseudomonadati</taxon>
        <taxon>Pseudomonadota</taxon>
        <taxon>Alphaproteobacteria</taxon>
        <taxon>Caulobacterales</taxon>
        <taxon>Caulobacteraceae</taxon>
        <taxon>Caulobacter</taxon>
    </lineage>
</organism>
<dbReference type="InterPro" id="IPR050763">
    <property type="entry name" value="ABC_transporter_ATP-binding"/>
</dbReference>
<reference evidence="7 8" key="1">
    <citation type="submission" date="2023-07" db="EMBL/GenBank/DDBJ databases">
        <title>Sorghum-associated microbial communities from plants grown in Nebraska, USA.</title>
        <authorList>
            <person name="Schachtman D."/>
        </authorList>
    </citation>
    <scope>NUCLEOTIDE SEQUENCE [LARGE SCALE GENOMIC DNA]</scope>
    <source>
        <strain evidence="7 8">DS2154</strain>
    </source>
</reference>
<evidence type="ECO:0000313" key="8">
    <source>
        <dbReference type="Proteomes" id="UP001262754"/>
    </source>
</evidence>
<dbReference type="InterPro" id="IPR003439">
    <property type="entry name" value="ABC_transporter-like_ATP-bd"/>
</dbReference>
<protein>
    <submittedName>
        <fullName evidence="7">ABC-2 type transport system ATP-binding protein</fullName>
    </submittedName>
</protein>
<dbReference type="Gene3D" id="3.40.50.300">
    <property type="entry name" value="P-loop containing nucleotide triphosphate hydrolases"/>
    <property type="match status" value="1"/>
</dbReference>
<dbReference type="InterPro" id="IPR027417">
    <property type="entry name" value="P-loop_NTPase"/>
</dbReference>
<dbReference type="PANTHER" id="PTHR42711:SF5">
    <property type="entry name" value="ABC TRANSPORTER ATP-BINDING PROTEIN NATA"/>
    <property type="match status" value="1"/>
</dbReference>
<dbReference type="PROSITE" id="PS50893">
    <property type="entry name" value="ABC_TRANSPORTER_2"/>
    <property type="match status" value="1"/>
</dbReference>
<accession>A0ABU1N814</accession>
<dbReference type="SUPFAM" id="SSF52540">
    <property type="entry name" value="P-loop containing nucleoside triphosphate hydrolases"/>
    <property type="match status" value="1"/>
</dbReference>
<keyword evidence="4" id="KW-0547">Nucleotide-binding</keyword>
<dbReference type="RefSeq" id="WP_310035384.1">
    <property type="nucleotide sequence ID" value="NZ_JAVDRL010000021.1"/>
</dbReference>
<dbReference type="GO" id="GO:0005524">
    <property type="term" value="F:ATP binding"/>
    <property type="evidence" value="ECO:0007669"/>
    <property type="project" value="UniProtKB-KW"/>
</dbReference>
<keyword evidence="5 7" id="KW-0067">ATP-binding</keyword>
<evidence type="ECO:0000256" key="5">
    <source>
        <dbReference type="ARBA" id="ARBA00022840"/>
    </source>
</evidence>
<evidence type="ECO:0000256" key="2">
    <source>
        <dbReference type="ARBA" id="ARBA00022448"/>
    </source>
</evidence>
<gene>
    <name evidence="7" type="ORF">J2800_004966</name>
</gene>
<evidence type="ECO:0000313" key="7">
    <source>
        <dbReference type="EMBL" id="MDR6534195.1"/>
    </source>
</evidence>
<dbReference type="Pfam" id="PF00005">
    <property type="entry name" value="ABC_tran"/>
    <property type="match status" value="1"/>
</dbReference>
<evidence type="ECO:0000256" key="3">
    <source>
        <dbReference type="ARBA" id="ARBA00022458"/>
    </source>
</evidence>
<evidence type="ECO:0000259" key="6">
    <source>
        <dbReference type="PROSITE" id="PS50893"/>
    </source>
</evidence>